<proteinExistence type="predicted"/>
<reference evidence="2 3" key="1">
    <citation type="journal article" date="2019" name="Int. J. Syst. Evol. Microbiol.">
        <title>The Global Catalogue of Microorganisms (GCM) 10K type strain sequencing project: providing services to taxonomists for standard genome sequencing and annotation.</title>
        <authorList>
            <consortium name="The Broad Institute Genomics Platform"/>
            <consortium name="The Broad Institute Genome Sequencing Center for Infectious Disease"/>
            <person name="Wu L."/>
            <person name="Ma J."/>
        </authorList>
    </citation>
    <scope>NUCLEOTIDE SEQUENCE [LARGE SCALE GENOMIC DNA]</scope>
    <source>
        <strain evidence="2 3">CGMCC 1.15824</strain>
    </source>
</reference>
<evidence type="ECO:0000313" key="2">
    <source>
        <dbReference type="EMBL" id="MFC4989773.1"/>
    </source>
</evidence>
<evidence type="ECO:0000313" key="3">
    <source>
        <dbReference type="Proteomes" id="UP001595925"/>
    </source>
</evidence>
<comment type="caution">
    <text evidence="2">The sequence shown here is derived from an EMBL/GenBank/DDBJ whole genome shotgun (WGS) entry which is preliminary data.</text>
</comment>
<keyword evidence="3" id="KW-1185">Reference proteome</keyword>
<protein>
    <submittedName>
        <fullName evidence="2">Uncharacterized protein</fullName>
    </submittedName>
</protein>
<organism evidence="2 3">
    <name type="scientific">Saliphagus infecundisoli</name>
    <dbReference type="NCBI Taxonomy" id="1849069"/>
    <lineage>
        <taxon>Archaea</taxon>
        <taxon>Methanobacteriati</taxon>
        <taxon>Methanobacteriota</taxon>
        <taxon>Stenosarchaea group</taxon>
        <taxon>Halobacteria</taxon>
        <taxon>Halobacteriales</taxon>
        <taxon>Natrialbaceae</taxon>
        <taxon>Saliphagus</taxon>
    </lineage>
</organism>
<dbReference type="RefSeq" id="WP_224828187.1">
    <property type="nucleotide sequence ID" value="NZ_JAIVEF010000004.1"/>
</dbReference>
<accession>A0ABD5QJ66</accession>
<feature type="region of interest" description="Disordered" evidence="1">
    <location>
        <begin position="24"/>
        <end position="59"/>
    </location>
</feature>
<dbReference type="EMBL" id="JBHSJG010000054">
    <property type="protein sequence ID" value="MFC4989773.1"/>
    <property type="molecule type" value="Genomic_DNA"/>
</dbReference>
<dbReference type="Proteomes" id="UP001595925">
    <property type="component" value="Unassembled WGS sequence"/>
</dbReference>
<evidence type="ECO:0000256" key="1">
    <source>
        <dbReference type="SAM" id="MobiDB-lite"/>
    </source>
</evidence>
<dbReference type="AlphaFoldDB" id="A0ABD5QJ66"/>
<sequence length="73" mass="7961">MDELDALGDRRGRLPARVAGDAVAGRGEFPRDPVADEARVADDEDPMNRLAPDRDNASVDVDRVLSRTVSRTN</sequence>
<feature type="compositionally biased region" description="Basic and acidic residues" evidence="1">
    <location>
        <begin position="28"/>
        <end position="41"/>
    </location>
</feature>
<name>A0ABD5QJ66_9EURY</name>
<gene>
    <name evidence="2" type="ORF">ACFPFO_18820</name>
</gene>